<evidence type="ECO:0000313" key="1">
    <source>
        <dbReference type="EMBL" id="XDI35881.1"/>
    </source>
</evidence>
<dbReference type="AlphaFoldDB" id="A0AB39BR67"/>
<proteinExistence type="predicted"/>
<organism evidence="1">
    <name type="scientific">Alkalihalophilus sp. As8PL</name>
    <dbReference type="NCBI Taxonomy" id="3237103"/>
    <lineage>
        <taxon>Bacteria</taxon>
        <taxon>Bacillati</taxon>
        <taxon>Bacillota</taxon>
        <taxon>Bacilli</taxon>
        <taxon>Bacillales</taxon>
        <taxon>Bacillaceae</taxon>
        <taxon>Alkalihalophilus</taxon>
    </lineage>
</organism>
<dbReference type="EMBL" id="CP162551">
    <property type="protein sequence ID" value="XDI35881.1"/>
    <property type="molecule type" value="Genomic_DNA"/>
</dbReference>
<protein>
    <submittedName>
        <fullName evidence="1">Uncharacterized protein</fullName>
    </submittedName>
</protein>
<accession>A0AB39BR67</accession>
<name>A0AB39BR67_9BACI</name>
<sequence length="62" mass="7266">MVAVCPKHVKEGLDVLEVPHVYKIDERKEKQKKTCKCQYCHLKADYKLENFSAYPPSKQVKD</sequence>
<gene>
    <name evidence="1" type="ORF">AB3N04_14385</name>
</gene>
<dbReference type="RefSeq" id="WP_368503399.1">
    <property type="nucleotide sequence ID" value="NZ_CP162551.1"/>
</dbReference>
<reference evidence="1" key="1">
    <citation type="submission" date="2024-07" db="EMBL/GenBank/DDBJ databases">
        <title>Identification and characteristics of an arsenic-resistant bacterial isolate, which belongs to a novel species.</title>
        <authorList>
            <person name="Juszczyk A."/>
            <person name="Kowalczyk A."/>
            <person name="Was K."/>
            <person name="Kosowicz W."/>
            <person name="Budzyn A."/>
            <person name="Latowski D."/>
        </authorList>
    </citation>
    <scope>NUCLEOTIDE SEQUENCE</scope>
    <source>
        <strain evidence="1">As8PL</strain>
    </source>
</reference>